<dbReference type="Proteomes" id="UP000251561">
    <property type="component" value="Chromosome"/>
</dbReference>
<keyword evidence="2" id="KW-1185">Reference proteome</keyword>
<evidence type="ECO:0000313" key="1">
    <source>
        <dbReference type="EMBL" id="AXB58436.1"/>
    </source>
</evidence>
<dbReference type="EMBL" id="CP030261">
    <property type="protein sequence ID" value="AXB58436.1"/>
    <property type="molecule type" value="Genomic_DNA"/>
</dbReference>
<reference evidence="1 2" key="1">
    <citation type="submission" date="2018-06" db="EMBL/GenBank/DDBJ databases">
        <title>Genome sequencing of Flavobacterium.</title>
        <authorList>
            <person name="Baek M.-G."/>
            <person name="Yi H."/>
        </authorList>
    </citation>
    <scope>NUCLEOTIDE SEQUENCE [LARGE SCALE GENOMIC DNA]</scope>
    <source>
        <strain evidence="1 2">HYN0086</strain>
    </source>
</reference>
<sequence>MITKSNLAKAVKFVNNCKFIFSFKKNIFQKNIFFVLFFLVTNFLSAQTQNVDSYLTSLENSGQSSTLNHLNHLLYDLQSAVYANSGEIKIYDSQPTALFTDINSINSLNNSVSLKTDIEIATIKIEKSSDFNQSIDLNSFSGFEKLKYIFIISEIETNPSVFNNLIKNNTSKYILLYKISIGQ</sequence>
<accession>A0A344LWZ4</accession>
<proteinExistence type="predicted"/>
<gene>
    <name evidence="1" type="ORF">HYN86_18300</name>
</gene>
<dbReference type="RefSeq" id="WP_113679354.1">
    <property type="nucleotide sequence ID" value="NZ_CP030261.1"/>
</dbReference>
<organism evidence="1 2">
    <name type="scientific">Flavobacterium fluviale</name>
    <dbReference type="NCBI Taxonomy" id="2249356"/>
    <lineage>
        <taxon>Bacteria</taxon>
        <taxon>Pseudomonadati</taxon>
        <taxon>Bacteroidota</taxon>
        <taxon>Flavobacteriia</taxon>
        <taxon>Flavobacteriales</taxon>
        <taxon>Flavobacteriaceae</taxon>
        <taxon>Flavobacterium</taxon>
    </lineage>
</organism>
<protein>
    <submittedName>
        <fullName evidence="1">Uncharacterized protein</fullName>
    </submittedName>
</protein>
<evidence type="ECO:0000313" key="2">
    <source>
        <dbReference type="Proteomes" id="UP000251561"/>
    </source>
</evidence>
<name>A0A344LWZ4_9FLAO</name>
<dbReference type="OrthoDB" id="1356486at2"/>
<dbReference type="AlphaFoldDB" id="A0A344LWZ4"/>
<dbReference type="KEGG" id="ffl:HYN86_18300"/>